<dbReference type="Proteomes" id="UP000018159">
    <property type="component" value="Unassembled WGS sequence"/>
</dbReference>
<dbReference type="STRING" id="1407055.NITUZ_30339"/>
<dbReference type="RefSeq" id="WP_048195620.1">
    <property type="nucleotide sequence ID" value="NZ_CBTY010000008.1"/>
</dbReference>
<name>V6ASR0_9ARCH</name>
<keyword evidence="1" id="KW-1133">Transmembrane helix</keyword>
<accession>V6ASR0</accession>
<evidence type="ECO:0008006" key="4">
    <source>
        <dbReference type="Google" id="ProtNLM"/>
    </source>
</evidence>
<evidence type="ECO:0000256" key="1">
    <source>
        <dbReference type="SAM" id="Phobius"/>
    </source>
</evidence>
<gene>
    <name evidence="2" type="ORF">NITUZ_30339</name>
</gene>
<organism evidence="2 3">
    <name type="scientific">Candidatus Nitrosotenuis uzonensis</name>
    <dbReference type="NCBI Taxonomy" id="1407055"/>
    <lineage>
        <taxon>Archaea</taxon>
        <taxon>Nitrososphaerota</taxon>
        <taxon>Candidatus Nitrosotenuis</taxon>
    </lineage>
</organism>
<protein>
    <recommendedName>
        <fullName evidence="4">PEFG-CTERM sorting domain-containing protein</fullName>
    </recommendedName>
</protein>
<comment type="caution">
    <text evidence="2">The sequence shown here is derived from an EMBL/GenBank/DDBJ whole genome shotgun (WGS) entry which is preliminary data.</text>
</comment>
<feature type="transmembrane region" description="Helical" evidence="1">
    <location>
        <begin position="129"/>
        <end position="147"/>
    </location>
</feature>
<reference evidence="2 3" key="1">
    <citation type="journal article" date="2013" name="PLoS ONE">
        <title>Enrichment and Genome Sequence of the Group I.1a Ammonia-Oxidizing Archaeon ?Ca. Nitrosotenuis uzonensis? Representing a Clade Globally.</title>
        <authorList>
            <person name="Lebedeva E.V."/>
            <person name="Hatzenpichler R."/>
            <person name="Pelletier E."/>
            <person name="Schuster N."/>
            <person name="Hauzmayer S."/>
            <person name="Bulaev A."/>
            <person name="Grigor'eva N.V."/>
            <person name="Galushko A."/>
            <person name="Schmid M."/>
            <person name="Palatinszky M."/>
            <person name="Le Paslier D."/>
            <person name="Daims H."/>
            <person name="Wagner M."/>
        </authorList>
    </citation>
    <scope>NUCLEOTIDE SEQUENCE [LARGE SCALE GENOMIC DNA]</scope>
    <source>
        <strain evidence="2 3">N4</strain>
    </source>
</reference>
<dbReference type="OrthoDB" id="11715at2157"/>
<keyword evidence="1" id="KW-0812">Transmembrane</keyword>
<evidence type="ECO:0000313" key="3">
    <source>
        <dbReference type="Proteomes" id="UP000018159"/>
    </source>
</evidence>
<evidence type="ECO:0000313" key="2">
    <source>
        <dbReference type="EMBL" id="CDI05647.1"/>
    </source>
</evidence>
<keyword evidence="3" id="KW-1185">Reference proteome</keyword>
<proteinExistence type="predicted"/>
<dbReference type="EMBL" id="CBTY010000008">
    <property type="protein sequence ID" value="CDI05647.1"/>
    <property type="molecule type" value="Genomic_DNA"/>
</dbReference>
<keyword evidence="1" id="KW-0472">Membrane</keyword>
<sequence>MRLRALLLAIIAFPVILPSFADTESYNLIVDENTFSIEFSLDGKMIAMDIDKESKSLLIGIIGVQSSEFLITFPSEMLSAENDDFIVLVDGLEIEYTATNANGKTTITFPVIADSEEIEIIGTQVVPEFPFGVLMLFGLIITVMIAFTQKQLRMN</sequence>
<dbReference type="AlphaFoldDB" id="V6ASR0"/>